<dbReference type="EMBL" id="BSOS01000089">
    <property type="protein sequence ID" value="GLR68412.1"/>
    <property type="molecule type" value="Genomic_DNA"/>
</dbReference>
<evidence type="ECO:0000313" key="2">
    <source>
        <dbReference type="EMBL" id="GLR68412.1"/>
    </source>
</evidence>
<dbReference type="InterPro" id="IPR001128">
    <property type="entry name" value="Cyt_P450"/>
</dbReference>
<dbReference type="Proteomes" id="UP001156641">
    <property type="component" value="Unassembled WGS sequence"/>
</dbReference>
<proteinExistence type="inferred from homology"/>
<dbReference type="Gene3D" id="1.10.630.10">
    <property type="entry name" value="Cytochrome P450"/>
    <property type="match status" value="1"/>
</dbReference>
<evidence type="ECO:0000313" key="3">
    <source>
        <dbReference type="Proteomes" id="UP001156641"/>
    </source>
</evidence>
<dbReference type="InterPro" id="IPR002397">
    <property type="entry name" value="Cyt_P450_B"/>
</dbReference>
<organism evidence="2 3">
    <name type="scientific">Acidocella aquatica</name>
    <dbReference type="NCBI Taxonomy" id="1922313"/>
    <lineage>
        <taxon>Bacteria</taxon>
        <taxon>Pseudomonadati</taxon>
        <taxon>Pseudomonadota</taxon>
        <taxon>Alphaproteobacteria</taxon>
        <taxon>Acetobacterales</taxon>
        <taxon>Acidocellaceae</taxon>
        <taxon>Acidocella</taxon>
    </lineage>
</organism>
<keyword evidence="3" id="KW-1185">Reference proteome</keyword>
<accession>A0ABQ6AAT4</accession>
<protein>
    <submittedName>
        <fullName evidence="2">Cytochrome P450</fullName>
    </submittedName>
</protein>
<comment type="caution">
    <text evidence="2">The sequence shown here is derived from an EMBL/GenBank/DDBJ whole genome shotgun (WGS) entry which is preliminary data.</text>
</comment>
<dbReference type="InterPro" id="IPR036396">
    <property type="entry name" value="Cyt_P450_sf"/>
</dbReference>
<dbReference type="PANTHER" id="PTHR46696">
    <property type="entry name" value="P450, PUTATIVE (EUROFUNG)-RELATED"/>
    <property type="match status" value="1"/>
</dbReference>
<sequence>MYETKLAHVHATTPPIFWCPNIYPGGTGAWVVRRSEYLKEVYADDDLFTKKGFSGFAQFIGEDWSLVPTELTGEPHAQVRRTLNPVFAPAKMFSLDDMVRNRARSLIATFKDRGHCDFVSEFAVPFPVTIFLDLFGLDQSQIPQFLSWEHDLLHTTDMNARIKATHEVKKYLLDAIQARRENPKDDLITYALDYEFDGKPWTNEMVYGYCFNLFVGGLDTVTANIGLHLYHLAAHAEQQAELRADPAKLTLAIEELLRAYGAVTTYRTVTREVDFHGVKMLPGDKVAMSTSLAARDPEAWDHPDEIRFDRKPSHLTFGSSSHRCLGMHLARRELLIAMQEMLASLPAFELDKSQPVPFWMGSIIQVRKLPLVWQV</sequence>
<comment type="similarity">
    <text evidence="1">Belongs to the cytochrome P450 family.</text>
</comment>
<evidence type="ECO:0000256" key="1">
    <source>
        <dbReference type="ARBA" id="ARBA00010617"/>
    </source>
</evidence>
<dbReference type="CDD" id="cd11035">
    <property type="entry name" value="P450cam-like"/>
    <property type="match status" value="1"/>
</dbReference>
<reference evidence="3" key="1">
    <citation type="journal article" date="2019" name="Int. J. Syst. Evol. Microbiol.">
        <title>The Global Catalogue of Microorganisms (GCM) 10K type strain sequencing project: providing services to taxonomists for standard genome sequencing and annotation.</title>
        <authorList>
            <consortium name="The Broad Institute Genomics Platform"/>
            <consortium name="The Broad Institute Genome Sequencing Center for Infectious Disease"/>
            <person name="Wu L."/>
            <person name="Ma J."/>
        </authorList>
    </citation>
    <scope>NUCLEOTIDE SEQUENCE [LARGE SCALE GENOMIC DNA]</scope>
    <source>
        <strain evidence="3">NBRC 112502</strain>
    </source>
</reference>
<dbReference type="Pfam" id="PF00067">
    <property type="entry name" value="p450"/>
    <property type="match status" value="1"/>
</dbReference>
<dbReference type="PRINTS" id="PR00359">
    <property type="entry name" value="BP450"/>
</dbReference>
<dbReference type="SUPFAM" id="SSF48264">
    <property type="entry name" value="Cytochrome P450"/>
    <property type="match status" value="1"/>
</dbReference>
<dbReference type="PRINTS" id="PR00385">
    <property type="entry name" value="P450"/>
</dbReference>
<name>A0ABQ6AAT4_9PROT</name>
<dbReference type="PANTHER" id="PTHR46696:SF6">
    <property type="entry name" value="P450, PUTATIVE (EUROFUNG)-RELATED"/>
    <property type="match status" value="1"/>
</dbReference>
<gene>
    <name evidence="2" type="ORF">GCM10010909_30930</name>
</gene>